<protein>
    <recommendedName>
        <fullName evidence="4">T9SS type A sorting domain-containing protein</fullName>
    </recommendedName>
</protein>
<dbReference type="EMBL" id="JAUKPO010000004">
    <property type="protein sequence ID" value="MDO1446409.1"/>
    <property type="molecule type" value="Genomic_DNA"/>
</dbReference>
<evidence type="ECO:0000313" key="2">
    <source>
        <dbReference type="EMBL" id="MDO1446409.1"/>
    </source>
</evidence>
<gene>
    <name evidence="2" type="ORF">Q0590_09125</name>
</gene>
<organism evidence="2 3">
    <name type="scientific">Rhodocytophaga aerolata</name>
    <dbReference type="NCBI Taxonomy" id="455078"/>
    <lineage>
        <taxon>Bacteria</taxon>
        <taxon>Pseudomonadati</taxon>
        <taxon>Bacteroidota</taxon>
        <taxon>Cytophagia</taxon>
        <taxon>Cytophagales</taxon>
        <taxon>Rhodocytophagaceae</taxon>
        <taxon>Rhodocytophaga</taxon>
    </lineage>
</organism>
<keyword evidence="1" id="KW-0732">Signal</keyword>
<evidence type="ECO:0000313" key="3">
    <source>
        <dbReference type="Proteomes" id="UP001168528"/>
    </source>
</evidence>
<reference evidence="2" key="1">
    <citation type="submission" date="2023-07" db="EMBL/GenBank/DDBJ databases">
        <title>The genome sequence of Rhodocytophaga aerolata KACC 12507.</title>
        <authorList>
            <person name="Zhang X."/>
        </authorList>
    </citation>
    <scope>NUCLEOTIDE SEQUENCE</scope>
    <source>
        <strain evidence="2">KACC 12507</strain>
    </source>
</reference>
<proteinExistence type="predicted"/>
<comment type="caution">
    <text evidence="2">The sequence shown here is derived from an EMBL/GenBank/DDBJ whole genome shotgun (WGS) entry which is preliminary data.</text>
</comment>
<accession>A0ABT8R4S2</accession>
<name>A0ABT8R4S2_9BACT</name>
<evidence type="ECO:0000256" key="1">
    <source>
        <dbReference type="SAM" id="SignalP"/>
    </source>
</evidence>
<keyword evidence="3" id="KW-1185">Reference proteome</keyword>
<feature type="signal peptide" evidence="1">
    <location>
        <begin position="1"/>
        <end position="20"/>
    </location>
</feature>
<dbReference type="Proteomes" id="UP001168528">
    <property type="component" value="Unassembled WGS sequence"/>
</dbReference>
<feature type="chain" id="PRO_5046234319" description="T9SS type A sorting domain-containing protein" evidence="1">
    <location>
        <begin position="21"/>
        <end position="260"/>
    </location>
</feature>
<sequence length="260" mass="29770">MKLKQLFIVALTLLHFSVFAGEIVISGVYQGKNIYVQNPFSSDKKNFCTDEVFVNDVKKMENIKSSAFEIDLSYLSMNDPVTIKIVYKDECMPKVLNSYVLRPSSTFQFVAFNVADSEVNWSTSGEKKEFVYYLEQFVNNNWLVVKSVNAKGENGGGVYNLAINHRFKTNKYRVKAQNQDNHQIYYSKAIDFSLGQEPITFYPKSVINKITLSREAQYKVLSAKGEVIKEGKGTEIPLAELKTGVYYLDINQKTEKFFKK</sequence>
<dbReference type="RefSeq" id="WP_302037215.1">
    <property type="nucleotide sequence ID" value="NZ_JAUKPO010000004.1"/>
</dbReference>
<evidence type="ECO:0008006" key="4">
    <source>
        <dbReference type="Google" id="ProtNLM"/>
    </source>
</evidence>